<evidence type="ECO:0000313" key="3">
    <source>
        <dbReference type="RefSeq" id="XP_005107304.1"/>
    </source>
</evidence>
<dbReference type="GeneID" id="101856373"/>
<name>A0ABM0K2L3_APLCA</name>
<keyword evidence="1" id="KW-0812">Transmembrane</keyword>
<gene>
    <name evidence="3" type="primary">LOC101856373</name>
</gene>
<dbReference type="Proteomes" id="UP000694888">
    <property type="component" value="Unplaced"/>
</dbReference>
<keyword evidence="2" id="KW-1185">Reference proteome</keyword>
<proteinExistence type="predicted"/>
<keyword evidence="1" id="KW-1133">Transmembrane helix</keyword>
<organism evidence="2 3">
    <name type="scientific">Aplysia californica</name>
    <name type="common">California sea hare</name>
    <dbReference type="NCBI Taxonomy" id="6500"/>
    <lineage>
        <taxon>Eukaryota</taxon>
        <taxon>Metazoa</taxon>
        <taxon>Spiralia</taxon>
        <taxon>Lophotrochozoa</taxon>
        <taxon>Mollusca</taxon>
        <taxon>Gastropoda</taxon>
        <taxon>Heterobranchia</taxon>
        <taxon>Euthyneura</taxon>
        <taxon>Tectipleura</taxon>
        <taxon>Aplysiida</taxon>
        <taxon>Aplysioidea</taxon>
        <taxon>Aplysiidae</taxon>
        <taxon>Aplysia</taxon>
    </lineage>
</organism>
<accession>A0ABM0K2L3</accession>
<dbReference type="Pfam" id="PF06522">
    <property type="entry name" value="B12D"/>
    <property type="match status" value="1"/>
</dbReference>
<evidence type="ECO:0000313" key="2">
    <source>
        <dbReference type="Proteomes" id="UP000694888"/>
    </source>
</evidence>
<protein>
    <submittedName>
        <fullName evidence="3">Uncharacterized protein LOC101856373</fullName>
    </submittedName>
</protein>
<sequence length="105" mass="11986">MGWGFKDMFREDLKFTMGFGPRAFGKYPEIIPLFVIVCIPISLGIATGYRLMANGTDVRLVKSRGPPHEDVGPSRCRKWINYNPEKYAPIPELEEVKKDVRHDAC</sequence>
<keyword evidence="1" id="KW-0472">Membrane</keyword>
<dbReference type="InterPro" id="IPR010530">
    <property type="entry name" value="B12D"/>
</dbReference>
<dbReference type="RefSeq" id="XP_005107304.1">
    <property type="nucleotide sequence ID" value="XM_005107247.2"/>
</dbReference>
<reference evidence="3" key="1">
    <citation type="submission" date="2025-08" db="UniProtKB">
        <authorList>
            <consortium name="RefSeq"/>
        </authorList>
    </citation>
    <scope>IDENTIFICATION</scope>
</reference>
<feature type="transmembrane region" description="Helical" evidence="1">
    <location>
        <begin position="30"/>
        <end position="52"/>
    </location>
</feature>
<evidence type="ECO:0000256" key="1">
    <source>
        <dbReference type="SAM" id="Phobius"/>
    </source>
</evidence>